<dbReference type="AlphaFoldDB" id="A0A2W5FHQ9"/>
<protein>
    <submittedName>
        <fullName evidence="1">Uncharacterized protein</fullName>
    </submittedName>
</protein>
<organism evidence="1 2">
    <name type="scientific">Micavibrio aeruginosavorus</name>
    <dbReference type="NCBI Taxonomy" id="349221"/>
    <lineage>
        <taxon>Bacteria</taxon>
        <taxon>Pseudomonadati</taxon>
        <taxon>Bdellovibrionota</taxon>
        <taxon>Bdellovibrionia</taxon>
        <taxon>Bdellovibrionales</taxon>
        <taxon>Pseudobdellovibrionaceae</taxon>
        <taxon>Micavibrio</taxon>
    </lineage>
</organism>
<evidence type="ECO:0000313" key="2">
    <source>
        <dbReference type="Proteomes" id="UP000249739"/>
    </source>
</evidence>
<evidence type="ECO:0000313" key="1">
    <source>
        <dbReference type="EMBL" id="PZP55535.1"/>
    </source>
</evidence>
<accession>A0A2W5FHQ9</accession>
<dbReference type="EMBL" id="QFOT01000064">
    <property type="protein sequence ID" value="PZP55535.1"/>
    <property type="molecule type" value="Genomic_DNA"/>
</dbReference>
<comment type="caution">
    <text evidence="1">The sequence shown here is derived from an EMBL/GenBank/DDBJ whole genome shotgun (WGS) entry which is preliminary data.</text>
</comment>
<name>A0A2W5FHQ9_9BACT</name>
<reference evidence="1 2" key="1">
    <citation type="submission" date="2017-08" db="EMBL/GenBank/DDBJ databases">
        <title>Infants hospitalized years apart are colonized by the same room-sourced microbial strains.</title>
        <authorList>
            <person name="Brooks B."/>
            <person name="Olm M.R."/>
            <person name="Firek B.A."/>
            <person name="Baker R."/>
            <person name="Thomas B.C."/>
            <person name="Morowitz M.J."/>
            <person name="Banfield J.F."/>
        </authorList>
    </citation>
    <scope>NUCLEOTIDE SEQUENCE [LARGE SCALE GENOMIC DNA]</scope>
    <source>
        <strain evidence="1">S2_006_000_R2_64</strain>
    </source>
</reference>
<sequence>MKEKNEQEMRMILDFDTALRAGDLRPKYNVGVKTYQSAQLNFEIIGKSLSVANDTVSQLPAEAKSVKGDEIAFDRQGMNYFRSALQSITEAFRATNGALLQRPDIHQSSIAGYLRPIFNMDRDGYDYWDALREISSRPNPIPRDYLIFLPEPDSKHPSRDDIIRALVPFRKAQREALGSAWKDETSVIRISHDGLSQPGLILH</sequence>
<dbReference type="Proteomes" id="UP000249739">
    <property type="component" value="Unassembled WGS sequence"/>
</dbReference>
<proteinExistence type="predicted"/>
<gene>
    <name evidence="1" type="ORF">DI586_06555</name>
</gene>